<organism evidence="5 6">
    <name type="scientific">Coemansia reversa (strain ATCC 12441 / NRRL 1564)</name>
    <dbReference type="NCBI Taxonomy" id="763665"/>
    <lineage>
        <taxon>Eukaryota</taxon>
        <taxon>Fungi</taxon>
        <taxon>Fungi incertae sedis</taxon>
        <taxon>Zoopagomycota</taxon>
        <taxon>Kickxellomycotina</taxon>
        <taxon>Kickxellomycetes</taxon>
        <taxon>Kickxellales</taxon>
        <taxon>Kickxellaceae</taxon>
        <taxon>Coemansia</taxon>
    </lineage>
</organism>
<keyword evidence="1" id="KW-0597">Phosphoprotein</keyword>
<dbReference type="CDD" id="cd02440">
    <property type="entry name" value="AdoMet_MTases"/>
    <property type="match status" value="1"/>
</dbReference>
<proteinExistence type="predicted"/>
<evidence type="ECO:0000256" key="3">
    <source>
        <dbReference type="ARBA" id="ARBA00022679"/>
    </source>
</evidence>
<keyword evidence="3 5" id="KW-0808">Transferase</keyword>
<accession>A0A2G5BCG4</accession>
<evidence type="ECO:0000256" key="1">
    <source>
        <dbReference type="ARBA" id="ARBA00022553"/>
    </source>
</evidence>
<dbReference type="Gene3D" id="3.40.50.150">
    <property type="entry name" value="Vaccinia Virus protein VP39"/>
    <property type="match status" value="1"/>
</dbReference>
<evidence type="ECO:0000256" key="4">
    <source>
        <dbReference type="ARBA" id="ARBA00022691"/>
    </source>
</evidence>
<evidence type="ECO:0000256" key="2">
    <source>
        <dbReference type="ARBA" id="ARBA00022603"/>
    </source>
</evidence>
<dbReference type="OrthoDB" id="276151at2759"/>
<dbReference type="InterPro" id="IPR008854">
    <property type="entry name" value="TPMT"/>
</dbReference>
<keyword evidence="6" id="KW-1185">Reference proteome</keyword>
<dbReference type="STRING" id="763665.A0A2G5BCG4"/>
<name>A0A2G5BCG4_COERN</name>
<dbReference type="GO" id="GO:0008757">
    <property type="term" value="F:S-adenosylmethionine-dependent methyltransferase activity"/>
    <property type="evidence" value="ECO:0007669"/>
    <property type="project" value="InterPro"/>
</dbReference>
<dbReference type="InterPro" id="IPR029063">
    <property type="entry name" value="SAM-dependent_MTases_sf"/>
</dbReference>
<sequence>MSYKASGSVAADEYNQIWHKFWNTNVTKWDKGEVSPALRELIEEKHWQLPDGQGIVPGCGRGYDAMFLAKTTLHMLGADLSPIAVSTATKLRDEKGFPSELVEFKTIDFFDFDVPQSKFQVAYDYTFFCALHPSMRANWGARYAEILSPGAHLIALMYPLSKSEEDRERGPPFLLSEDDYHRVLDANFELVHIDPKCKTHDTRVGEEIITVWRRR</sequence>
<dbReference type="PANTHER" id="PTHR32183">
    <property type="match status" value="1"/>
</dbReference>
<protein>
    <submittedName>
        <fullName evidence="5">Thiopurine S-methyltransferase</fullName>
    </submittedName>
</protein>
<dbReference type="AlphaFoldDB" id="A0A2G5BCG4"/>
<keyword evidence="2 5" id="KW-0489">Methyltransferase</keyword>
<evidence type="ECO:0000313" key="5">
    <source>
        <dbReference type="EMBL" id="PIA16705.1"/>
    </source>
</evidence>
<dbReference type="PROSITE" id="PS51585">
    <property type="entry name" value="SAM_MT_TPMT"/>
    <property type="match status" value="1"/>
</dbReference>
<dbReference type="SUPFAM" id="SSF53335">
    <property type="entry name" value="S-adenosyl-L-methionine-dependent methyltransferases"/>
    <property type="match status" value="1"/>
</dbReference>
<reference evidence="5 6" key="1">
    <citation type="journal article" date="2015" name="Genome Biol. Evol.">
        <title>Phylogenomic analyses indicate that early fungi evolved digesting cell walls of algal ancestors of land plants.</title>
        <authorList>
            <person name="Chang Y."/>
            <person name="Wang S."/>
            <person name="Sekimoto S."/>
            <person name="Aerts A.L."/>
            <person name="Choi C."/>
            <person name="Clum A."/>
            <person name="LaButti K.M."/>
            <person name="Lindquist E.A."/>
            <person name="Yee Ngan C."/>
            <person name="Ohm R.A."/>
            <person name="Salamov A.A."/>
            <person name="Grigoriev I.V."/>
            <person name="Spatafora J.W."/>
            <person name="Berbee M.L."/>
        </authorList>
    </citation>
    <scope>NUCLEOTIDE SEQUENCE [LARGE SCALE GENOMIC DNA]</scope>
    <source>
        <strain evidence="5 6">NRRL 1564</strain>
    </source>
</reference>
<dbReference type="EMBL" id="KZ303498">
    <property type="protein sequence ID" value="PIA16705.1"/>
    <property type="molecule type" value="Genomic_DNA"/>
</dbReference>
<dbReference type="Proteomes" id="UP000242474">
    <property type="component" value="Unassembled WGS sequence"/>
</dbReference>
<gene>
    <name evidence="5" type="ORF">COEREDRAFT_81064</name>
</gene>
<dbReference type="GO" id="GO:0032259">
    <property type="term" value="P:methylation"/>
    <property type="evidence" value="ECO:0007669"/>
    <property type="project" value="UniProtKB-KW"/>
</dbReference>
<keyword evidence="4" id="KW-0949">S-adenosyl-L-methionine</keyword>
<dbReference type="PANTHER" id="PTHR32183:SF6">
    <property type="entry name" value="CYSTEINE SULFINATE DESULFINASE_CYSTEINE DESULFURASE AND RELATED ENZYMES"/>
    <property type="match status" value="1"/>
</dbReference>
<evidence type="ECO:0000313" key="6">
    <source>
        <dbReference type="Proteomes" id="UP000242474"/>
    </source>
</evidence>
<dbReference type="Pfam" id="PF05724">
    <property type="entry name" value="TPMT"/>
    <property type="match status" value="1"/>
</dbReference>